<gene>
    <name evidence="4" type="ORF">L2A60_03305</name>
</gene>
<dbReference type="RefSeq" id="WP_235702953.1">
    <property type="nucleotide sequence ID" value="NZ_JAKGBZ010000004.1"/>
</dbReference>
<evidence type="ECO:0000313" key="4">
    <source>
        <dbReference type="EMBL" id="MCF3945713.1"/>
    </source>
</evidence>
<dbReference type="Gene3D" id="1.25.40.10">
    <property type="entry name" value="Tetratricopeptide repeat domain"/>
    <property type="match status" value="1"/>
</dbReference>
<accession>A0ABS9DSK1</accession>
<keyword evidence="1" id="KW-0175">Coiled coil</keyword>
<reference evidence="4 5" key="1">
    <citation type="submission" date="2022-01" db="EMBL/GenBank/DDBJ databases">
        <authorList>
            <person name="Won M."/>
            <person name="Kim S.-J."/>
            <person name="Kwon S.-W."/>
        </authorList>
    </citation>
    <scope>NUCLEOTIDE SEQUENCE [LARGE SCALE GENOMIC DNA]</scope>
    <source>
        <strain evidence="4 5">KCTC 23505</strain>
    </source>
</reference>
<comment type="caution">
    <text evidence="4">The sequence shown here is derived from an EMBL/GenBank/DDBJ whole genome shotgun (WGS) entry which is preliminary data.</text>
</comment>
<keyword evidence="3" id="KW-0732">Signal</keyword>
<feature type="region of interest" description="Disordered" evidence="2">
    <location>
        <begin position="124"/>
        <end position="166"/>
    </location>
</feature>
<evidence type="ECO:0000256" key="1">
    <source>
        <dbReference type="SAM" id="Coils"/>
    </source>
</evidence>
<protein>
    <recommendedName>
        <fullName evidence="6">YbgF trimerisation domain-containing protein</fullName>
    </recommendedName>
</protein>
<evidence type="ECO:0000256" key="3">
    <source>
        <dbReference type="SAM" id="SignalP"/>
    </source>
</evidence>
<evidence type="ECO:0000313" key="5">
    <source>
        <dbReference type="Proteomes" id="UP001521209"/>
    </source>
</evidence>
<proteinExistence type="predicted"/>
<feature type="region of interest" description="Disordered" evidence="2">
    <location>
        <begin position="55"/>
        <end position="78"/>
    </location>
</feature>
<dbReference type="Proteomes" id="UP001521209">
    <property type="component" value="Unassembled WGS sequence"/>
</dbReference>
<evidence type="ECO:0000256" key="2">
    <source>
        <dbReference type="SAM" id="MobiDB-lite"/>
    </source>
</evidence>
<name>A0ABS9DSK1_9PROT</name>
<evidence type="ECO:0008006" key="6">
    <source>
        <dbReference type="Google" id="ProtNLM"/>
    </source>
</evidence>
<dbReference type="InterPro" id="IPR011990">
    <property type="entry name" value="TPR-like_helical_dom_sf"/>
</dbReference>
<sequence>MRRLRSASVLPALALASLIPLSAARAQMISSREGIALENQILELRQQIQALQQNNSGGSVLAPSQPRSPGNEGATNPLLPNMLQQVQTLEDQVQSLRGRVDTLEHEVATQHDEIKQEIGNLKFQLNQGGQGSGGVTEQNGAPPASPPAGGTLGTLPKSSRTTPPHPVRTVASVTAARRALAAHDYRTAEADSRAVIAHQGKGADGGAAEFTLAEALAHQGNHQAAAIAYDDAYTADKTGPHAPYALLGLANSLAAIHQDQAACDTLDSLTHQIASPPAGLAAQVRAARSRAHCG</sequence>
<keyword evidence="5" id="KW-1185">Reference proteome</keyword>
<organism evidence="4 5">
    <name type="scientific">Acidiphilium iwatense</name>
    <dbReference type="NCBI Taxonomy" id="768198"/>
    <lineage>
        <taxon>Bacteria</taxon>
        <taxon>Pseudomonadati</taxon>
        <taxon>Pseudomonadota</taxon>
        <taxon>Alphaproteobacteria</taxon>
        <taxon>Acetobacterales</taxon>
        <taxon>Acidocellaceae</taxon>
        <taxon>Acidiphilium</taxon>
    </lineage>
</organism>
<feature type="chain" id="PRO_5045915512" description="YbgF trimerisation domain-containing protein" evidence="3">
    <location>
        <begin position="27"/>
        <end position="294"/>
    </location>
</feature>
<dbReference type="EMBL" id="JAKGBZ010000004">
    <property type="protein sequence ID" value="MCF3945713.1"/>
    <property type="molecule type" value="Genomic_DNA"/>
</dbReference>
<feature type="coiled-coil region" evidence="1">
    <location>
        <begin position="79"/>
        <end position="106"/>
    </location>
</feature>
<feature type="signal peptide" evidence="3">
    <location>
        <begin position="1"/>
        <end position="26"/>
    </location>
</feature>
<dbReference type="SUPFAM" id="SSF48452">
    <property type="entry name" value="TPR-like"/>
    <property type="match status" value="1"/>
</dbReference>